<gene>
    <name evidence="2" type="ORF">RCA_02740</name>
</gene>
<name>A0ABN4AD80_RICCA</name>
<dbReference type="InterPro" id="IPR046453">
    <property type="entry name" value="GpA_ATPase"/>
</dbReference>
<proteinExistence type="predicted"/>
<evidence type="ECO:0000259" key="1">
    <source>
        <dbReference type="Pfam" id="PF05876"/>
    </source>
</evidence>
<protein>
    <recommendedName>
        <fullName evidence="1">Phage terminase large subunit GpA ATPase domain-containing protein</fullName>
    </recommendedName>
</protein>
<dbReference type="Proteomes" id="UP000007878">
    <property type="component" value="Chromosome"/>
</dbReference>
<dbReference type="Pfam" id="PF05876">
    <property type="entry name" value="GpA_ATPase"/>
    <property type="match status" value="1"/>
</dbReference>
<keyword evidence="3" id="KW-1185">Reference proteome</keyword>
<feature type="domain" description="Phage terminase large subunit GpA ATPase" evidence="1">
    <location>
        <begin position="1"/>
        <end position="45"/>
    </location>
</feature>
<evidence type="ECO:0000313" key="2">
    <source>
        <dbReference type="EMBL" id="AFB21115.1"/>
    </source>
</evidence>
<dbReference type="EMBL" id="CP003304">
    <property type="protein sequence ID" value="AFB21115.1"/>
    <property type="molecule type" value="Genomic_DNA"/>
</dbReference>
<organism evidence="2 3">
    <name type="scientific">Rickettsia canadensis str. CA410</name>
    <dbReference type="NCBI Taxonomy" id="1105107"/>
    <lineage>
        <taxon>Bacteria</taxon>
        <taxon>Pseudomonadati</taxon>
        <taxon>Pseudomonadota</taxon>
        <taxon>Alphaproteobacteria</taxon>
        <taxon>Rickettsiales</taxon>
        <taxon>Rickettsiaceae</taxon>
        <taxon>Rickettsieae</taxon>
        <taxon>Rickettsia</taxon>
        <taxon>belli group</taxon>
    </lineage>
</organism>
<sequence>MDALNNLKIEIIVVMSSAQVGKTEIINNIVGYHIHQDPTPILVVQLIILPTLLLV</sequence>
<evidence type="ECO:0000313" key="3">
    <source>
        <dbReference type="Proteomes" id="UP000007878"/>
    </source>
</evidence>
<reference evidence="3" key="1">
    <citation type="submission" date="2012-02" db="EMBL/GenBank/DDBJ databases">
        <title>Complete genome sequence of Rickettsia parkeri strain Portsmouth.</title>
        <authorList>
            <person name="Johnson S.L."/>
            <person name="Munk A.C."/>
            <person name="Han S."/>
            <person name="Bruce D.C."/>
            <person name="Dasch G.A."/>
        </authorList>
    </citation>
    <scope>NUCLEOTIDE SEQUENCE [LARGE SCALE GENOMIC DNA]</scope>
    <source>
        <strain evidence="3">CA410</strain>
    </source>
</reference>
<accession>A0ABN4AD80</accession>